<dbReference type="InterPro" id="IPR000668">
    <property type="entry name" value="Peptidase_C1A_C"/>
</dbReference>
<dbReference type="GO" id="GO:0006508">
    <property type="term" value="P:proteolysis"/>
    <property type="evidence" value="ECO:0007669"/>
    <property type="project" value="InterPro"/>
</dbReference>
<evidence type="ECO:0000256" key="2">
    <source>
        <dbReference type="SAM" id="MobiDB-lite"/>
    </source>
</evidence>
<dbReference type="SUPFAM" id="SSF54001">
    <property type="entry name" value="Cysteine proteinases"/>
    <property type="match status" value="1"/>
</dbReference>
<comment type="caution">
    <text evidence="5">The sequence shown here is derived from an EMBL/GenBank/DDBJ whole genome shotgun (WGS) entry which is preliminary data.</text>
</comment>
<dbReference type="EMBL" id="CAJOBA010066602">
    <property type="protein sequence ID" value="CAF4365758.1"/>
    <property type="molecule type" value="Genomic_DNA"/>
</dbReference>
<feature type="domain" description="Peptidase C1A papain C-terminal" evidence="3">
    <location>
        <begin position="1"/>
        <end position="215"/>
    </location>
</feature>
<dbReference type="Proteomes" id="UP000677228">
    <property type="component" value="Unassembled WGS sequence"/>
</dbReference>
<protein>
    <recommendedName>
        <fullName evidence="3">Peptidase C1A papain C-terminal domain-containing protein</fullName>
    </recommendedName>
</protein>
<evidence type="ECO:0000313" key="4">
    <source>
        <dbReference type="EMBL" id="CAF1571098.1"/>
    </source>
</evidence>
<dbReference type="PANTHER" id="PTHR12411">
    <property type="entry name" value="CYSTEINE PROTEASE FAMILY C1-RELATED"/>
    <property type="match status" value="1"/>
</dbReference>
<dbReference type="PROSITE" id="PS51257">
    <property type="entry name" value="PROKAR_LIPOPROTEIN"/>
    <property type="match status" value="1"/>
</dbReference>
<feature type="region of interest" description="Disordered" evidence="2">
    <location>
        <begin position="149"/>
        <end position="168"/>
    </location>
</feature>
<dbReference type="PROSITE" id="PS00639">
    <property type="entry name" value="THIOL_PROTEASE_HIS"/>
    <property type="match status" value="1"/>
</dbReference>
<dbReference type="EMBL" id="CAJNOK010043802">
    <property type="protein sequence ID" value="CAF1571098.1"/>
    <property type="molecule type" value="Genomic_DNA"/>
</dbReference>
<dbReference type="CDD" id="cd02619">
    <property type="entry name" value="Peptidase_C1"/>
    <property type="match status" value="1"/>
</dbReference>
<accession>A0A8S2VEA1</accession>
<dbReference type="SMART" id="SM00645">
    <property type="entry name" value="Pept_C1"/>
    <property type="match status" value="1"/>
</dbReference>
<evidence type="ECO:0000313" key="6">
    <source>
        <dbReference type="Proteomes" id="UP000682733"/>
    </source>
</evidence>
<dbReference type="Gene3D" id="3.90.70.10">
    <property type="entry name" value="Cysteine proteinases"/>
    <property type="match status" value="1"/>
</dbReference>
<dbReference type="InterPro" id="IPR038765">
    <property type="entry name" value="Papain-like_cys_pep_sf"/>
</dbReference>
<gene>
    <name evidence="4" type="ORF">OVA965_LOCUS40366</name>
    <name evidence="5" type="ORF">TMI583_LOCUS41791</name>
</gene>
<evidence type="ECO:0000256" key="1">
    <source>
        <dbReference type="ARBA" id="ARBA00008455"/>
    </source>
</evidence>
<dbReference type="AlphaFoldDB" id="A0A8S2VEA1"/>
<evidence type="ECO:0000259" key="3">
    <source>
        <dbReference type="SMART" id="SM00645"/>
    </source>
</evidence>
<evidence type="ECO:0000313" key="5">
    <source>
        <dbReference type="EMBL" id="CAF4365758.1"/>
    </source>
</evidence>
<dbReference type="InterPro" id="IPR013128">
    <property type="entry name" value="Peptidase_C1A"/>
</dbReference>
<dbReference type="Proteomes" id="UP000682733">
    <property type="component" value="Unassembled WGS sequence"/>
</dbReference>
<reference evidence="5" key="1">
    <citation type="submission" date="2021-02" db="EMBL/GenBank/DDBJ databases">
        <authorList>
            <person name="Nowell W R."/>
        </authorList>
    </citation>
    <scope>NUCLEOTIDE SEQUENCE</scope>
</reference>
<dbReference type="Pfam" id="PF00112">
    <property type="entry name" value="Peptidase_C1"/>
    <property type="match status" value="1"/>
</dbReference>
<dbReference type="InterPro" id="IPR025660">
    <property type="entry name" value="Pept_his_AS"/>
</dbReference>
<sequence>MPRRVDLRDMMTPVQSQGTLQSSVACALAAACGFLIMKNSGKHIDVSRLFIYYNAREKDGNCYEDNGTTIVSAVEALEQLGCCEESTWPYDPTMVSQKPTEQAYKEAMRYRVSEKISVDTELNAMKACLAQGYPFVFGIQLFESFSQADSPETKGKVPLPQENEKDGSNDYGWHAMLAVGYSDKSRCFIVKNSYGGKWGDNGYCYIPYDYMSNPKLCLDAHSLRAFSDERDNS</sequence>
<proteinExistence type="inferred from homology"/>
<dbReference type="GO" id="GO:0008234">
    <property type="term" value="F:cysteine-type peptidase activity"/>
    <property type="evidence" value="ECO:0007669"/>
    <property type="project" value="InterPro"/>
</dbReference>
<comment type="similarity">
    <text evidence="1">Belongs to the peptidase C1 family.</text>
</comment>
<organism evidence="5 6">
    <name type="scientific">Didymodactylos carnosus</name>
    <dbReference type="NCBI Taxonomy" id="1234261"/>
    <lineage>
        <taxon>Eukaryota</taxon>
        <taxon>Metazoa</taxon>
        <taxon>Spiralia</taxon>
        <taxon>Gnathifera</taxon>
        <taxon>Rotifera</taxon>
        <taxon>Eurotatoria</taxon>
        <taxon>Bdelloidea</taxon>
        <taxon>Philodinida</taxon>
        <taxon>Philodinidae</taxon>
        <taxon>Didymodactylos</taxon>
    </lineage>
</organism>
<name>A0A8S2VEA1_9BILA</name>